<dbReference type="EMBL" id="WWCM01000041">
    <property type="protein sequence ID" value="MYM42184.1"/>
    <property type="molecule type" value="Genomic_DNA"/>
</dbReference>
<keyword evidence="1" id="KW-1133">Transmembrane helix</keyword>
<sequence length="99" mass="10775">MEERQADLNNRLKTYGTSSVVAVALGVAVAYIALRPAAFQDFFILSFVSLIFIFLGGGIGAYCWRLLYLARKTSLSLSAYALGLTAASIPVIFIYKMLA</sequence>
<proteinExistence type="predicted"/>
<dbReference type="Proteomes" id="UP000478090">
    <property type="component" value="Unassembled WGS sequence"/>
</dbReference>
<keyword evidence="3" id="KW-1185">Reference proteome</keyword>
<dbReference type="RefSeq" id="WP_161041429.1">
    <property type="nucleotide sequence ID" value="NZ_WWCM01000041.1"/>
</dbReference>
<keyword evidence="1" id="KW-0472">Membrane</keyword>
<keyword evidence="1" id="KW-0812">Transmembrane</keyword>
<reference evidence="2 3" key="1">
    <citation type="submission" date="2019-12" db="EMBL/GenBank/DDBJ databases">
        <title>Novel species isolated from a subtropical stream in China.</title>
        <authorList>
            <person name="Lu H."/>
        </authorList>
    </citation>
    <scope>NUCLEOTIDE SEQUENCE [LARGE SCALE GENOMIC DNA]</scope>
    <source>
        <strain evidence="2 3">CY13W</strain>
    </source>
</reference>
<name>A0ABW9VSX3_9BURK</name>
<evidence type="ECO:0000256" key="1">
    <source>
        <dbReference type="SAM" id="Phobius"/>
    </source>
</evidence>
<evidence type="ECO:0000313" key="3">
    <source>
        <dbReference type="Proteomes" id="UP000478090"/>
    </source>
</evidence>
<feature type="transmembrane region" description="Helical" evidence="1">
    <location>
        <begin position="12"/>
        <end position="32"/>
    </location>
</feature>
<feature type="transmembrane region" description="Helical" evidence="1">
    <location>
        <begin position="44"/>
        <end position="67"/>
    </location>
</feature>
<gene>
    <name evidence="2" type="ORF">GTP27_23075</name>
</gene>
<feature type="transmembrane region" description="Helical" evidence="1">
    <location>
        <begin position="79"/>
        <end position="98"/>
    </location>
</feature>
<protein>
    <recommendedName>
        <fullName evidence="4">Integron gene cassette protein</fullName>
    </recommendedName>
</protein>
<accession>A0ABW9VSX3</accession>
<evidence type="ECO:0008006" key="4">
    <source>
        <dbReference type="Google" id="ProtNLM"/>
    </source>
</evidence>
<comment type="caution">
    <text evidence="2">The sequence shown here is derived from an EMBL/GenBank/DDBJ whole genome shotgun (WGS) entry which is preliminary data.</text>
</comment>
<evidence type="ECO:0000313" key="2">
    <source>
        <dbReference type="EMBL" id="MYM42184.1"/>
    </source>
</evidence>
<organism evidence="2 3">
    <name type="scientific">Duganella qianjiadongensis</name>
    <dbReference type="NCBI Taxonomy" id="2692176"/>
    <lineage>
        <taxon>Bacteria</taxon>
        <taxon>Pseudomonadati</taxon>
        <taxon>Pseudomonadota</taxon>
        <taxon>Betaproteobacteria</taxon>
        <taxon>Burkholderiales</taxon>
        <taxon>Oxalobacteraceae</taxon>
        <taxon>Telluria group</taxon>
        <taxon>Duganella</taxon>
    </lineage>
</organism>